<comment type="caution">
    <text evidence="2">The sequence shown here is derived from an EMBL/GenBank/DDBJ whole genome shotgun (WGS) entry which is preliminary data.</text>
</comment>
<feature type="chain" id="PRO_5035288122" evidence="1">
    <location>
        <begin position="23"/>
        <end position="239"/>
    </location>
</feature>
<dbReference type="Proteomes" id="UP000598971">
    <property type="component" value="Unassembled WGS sequence"/>
</dbReference>
<dbReference type="Pfam" id="PF13852">
    <property type="entry name" value="DUF4197"/>
    <property type="match status" value="1"/>
</dbReference>
<dbReference type="InterPro" id="IPR025245">
    <property type="entry name" value="DUF4197"/>
</dbReference>
<dbReference type="EMBL" id="WHPF01000001">
    <property type="protein sequence ID" value="NNV53841.1"/>
    <property type="molecule type" value="Genomic_DNA"/>
</dbReference>
<evidence type="ECO:0000313" key="3">
    <source>
        <dbReference type="Proteomes" id="UP000598971"/>
    </source>
</evidence>
<evidence type="ECO:0000256" key="1">
    <source>
        <dbReference type="SAM" id="SignalP"/>
    </source>
</evidence>
<feature type="signal peptide" evidence="1">
    <location>
        <begin position="1"/>
        <end position="22"/>
    </location>
</feature>
<keyword evidence="3" id="KW-1185">Reference proteome</keyword>
<name>A0A8J8JV47_9BACT</name>
<dbReference type="AlphaFoldDB" id="A0A8J8JV47"/>
<accession>A0A8J8JV47</accession>
<protein>
    <submittedName>
        <fullName evidence="2">DUF4197 family protein</fullName>
    </submittedName>
</protein>
<proteinExistence type="predicted"/>
<keyword evidence="1" id="KW-0732">Signal</keyword>
<evidence type="ECO:0000313" key="2">
    <source>
        <dbReference type="EMBL" id="NNV53841.1"/>
    </source>
</evidence>
<organism evidence="2 3">
    <name type="scientific">Limnovirga soli</name>
    <dbReference type="NCBI Taxonomy" id="2656915"/>
    <lineage>
        <taxon>Bacteria</taxon>
        <taxon>Pseudomonadati</taxon>
        <taxon>Bacteroidota</taxon>
        <taxon>Chitinophagia</taxon>
        <taxon>Chitinophagales</taxon>
        <taxon>Chitinophagaceae</taxon>
        <taxon>Limnovirga</taxon>
    </lineage>
</organism>
<sequence length="239" mass="25717">MYMKNWVLLFALSVIGTFSVQAQSPLDLLKKVTKPKSGDSLSTNDIASGLKEALSNGVTKGTSKLSAVDGFLKDAAIKILLPPEAEKVEKTLRGIGLGKQVDDAIVSMNHAAEDAAKSAAPIFLNAIKGMSITDAWGILKGGDTAATAYLRSKTNASLTEAFKPVIDQSLAKTGATKYWNTLFSSYNKFSFKKINPDLSSYVTEKALSGIFYEVALQETQIRKDPVARTSDLLQKVFGK</sequence>
<reference evidence="2" key="1">
    <citation type="submission" date="2019-10" db="EMBL/GenBank/DDBJ databases">
        <title>Draft genome sequence of Panacibacter sp. KCS-6.</title>
        <authorList>
            <person name="Yim K.J."/>
        </authorList>
    </citation>
    <scope>NUCLEOTIDE SEQUENCE</scope>
    <source>
        <strain evidence="2">KCS-6</strain>
    </source>
</reference>
<gene>
    <name evidence="2" type="ORF">GD597_00120</name>
</gene>